<dbReference type="GO" id="GO:0019646">
    <property type="term" value="P:aerobic electron transport chain"/>
    <property type="evidence" value="ECO:0007669"/>
    <property type="project" value="InterPro"/>
</dbReference>
<evidence type="ECO:0000256" key="7">
    <source>
        <dbReference type="ARBA" id="ARBA00022692"/>
    </source>
</evidence>
<comment type="subcellular location">
    <subcellularLocation>
        <location evidence="1">Cell inner membrane</location>
        <topology evidence="1">Multi-pass membrane protein</topology>
    </subcellularLocation>
</comment>
<keyword evidence="8 13" id="KW-0479">Metal-binding</keyword>
<evidence type="ECO:0000256" key="5">
    <source>
        <dbReference type="ARBA" id="ARBA00022519"/>
    </source>
</evidence>
<keyword evidence="5" id="KW-0997">Cell inner membrane</keyword>
<dbReference type="EMBL" id="JXQQ01000132">
    <property type="protein sequence ID" value="KIQ16772.1"/>
    <property type="molecule type" value="Genomic_DNA"/>
</dbReference>
<evidence type="ECO:0000256" key="14">
    <source>
        <dbReference type="SAM" id="MobiDB-lite"/>
    </source>
</evidence>
<dbReference type="AlphaFoldDB" id="A0A0D0JSR2"/>
<comment type="caution">
    <text evidence="15">The sequence shown here is derived from an EMBL/GenBank/DDBJ whole genome shotgun (WGS) entry which is preliminary data.</text>
</comment>
<evidence type="ECO:0000256" key="2">
    <source>
        <dbReference type="ARBA" id="ARBA00009819"/>
    </source>
</evidence>
<evidence type="ECO:0000256" key="11">
    <source>
        <dbReference type="ARBA" id="ARBA00023004"/>
    </source>
</evidence>
<evidence type="ECO:0000256" key="3">
    <source>
        <dbReference type="ARBA" id="ARBA00022448"/>
    </source>
</evidence>
<feature type="transmembrane region" description="Helical" evidence="13">
    <location>
        <begin position="93"/>
        <end position="117"/>
    </location>
</feature>
<evidence type="ECO:0000256" key="12">
    <source>
        <dbReference type="ARBA" id="ARBA00023136"/>
    </source>
</evidence>
<dbReference type="GO" id="GO:0016682">
    <property type="term" value="F:oxidoreductase activity, acting on diphenols and related substances as donors, oxygen as acceptor"/>
    <property type="evidence" value="ECO:0007669"/>
    <property type="project" value="TreeGrafter"/>
</dbReference>
<feature type="region of interest" description="Disordered" evidence="14">
    <location>
        <begin position="509"/>
        <end position="538"/>
    </location>
</feature>
<accession>A0A0D0JSR2</accession>
<evidence type="ECO:0000256" key="6">
    <source>
        <dbReference type="ARBA" id="ARBA00022617"/>
    </source>
</evidence>
<feature type="transmembrane region" description="Helical" evidence="13">
    <location>
        <begin position="221"/>
        <end position="239"/>
    </location>
</feature>
<dbReference type="InterPro" id="IPR002585">
    <property type="entry name" value="Cyt-d_ubiquinol_oxidase_su_1"/>
</dbReference>
<dbReference type="Pfam" id="PF01654">
    <property type="entry name" value="Cyt_bd_oxida_I"/>
    <property type="match status" value="1"/>
</dbReference>
<dbReference type="GO" id="GO:0020037">
    <property type="term" value="F:heme binding"/>
    <property type="evidence" value="ECO:0007669"/>
    <property type="project" value="TreeGrafter"/>
</dbReference>
<keyword evidence="6 13" id="KW-0349">Heme</keyword>
<keyword evidence="7 13" id="KW-0812">Transmembrane</keyword>
<proteinExistence type="inferred from homology"/>
<organism evidence="15 16">
    <name type="scientific">Variovorax paradoxus</name>
    <dbReference type="NCBI Taxonomy" id="34073"/>
    <lineage>
        <taxon>Bacteria</taxon>
        <taxon>Pseudomonadati</taxon>
        <taxon>Pseudomonadota</taxon>
        <taxon>Betaproteobacteria</taxon>
        <taxon>Burkholderiales</taxon>
        <taxon>Comamonadaceae</taxon>
        <taxon>Variovorax</taxon>
    </lineage>
</organism>
<name>A0A0D0JSR2_VARPD</name>
<gene>
    <name evidence="15" type="ORF">RT97_30690</name>
</gene>
<keyword evidence="12 13" id="KW-0472">Membrane</keyword>
<feature type="transmembrane region" description="Helical" evidence="13">
    <location>
        <begin position="471"/>
        <end position="493"/>
    </location>
</feature>
<keyword evidence="3 13" id="KW-0813">Transport</keyword>
<evidence type="ECO:0000256" key="13">
    <source>
        <dbReference type="PIRNR" id="PIRNR006446"/>
    </source>
</evidence>
<dbReference type="PANTHER" id="PTHR30365:SF0">
    <property type="entry name" value="CYTOCHROME BD-I UBIQUINOL OXIDASE SUBUNIT 1"/>
    <property type="match status" value="1"/>
</dbReference>
<keyword evidence="10 13" id="KW-1133">Transmembrane helix</keyword>
<evidence type="ECO:0000256" key="8">
    <source>
        <dbReference type="ARBA" id="ARBA00022723"/>
    </source>
</evidence>
<dbReference type="GO" id="GO:0005886">
    <property type="term" value="C:plasma membrane"/>
    <property type="evidence" value="ECO:0007669"/>
    <property type="project" value="UniProtKB-SubCell"/>
</dbReference>
<dbReference type="RefSeq" id="WP_042582637.1">
    <property type="nucleotide sequence ID" value="NZ_JXQQ01000132.1"/>
</dbReference>
<comment type="similarity">
    <text evidence="2 13">Belongs to the cytochrome ubiquinol oxidase subunit 1 family.</text>
</comment>
<dbReference type="GO" id="GO:0009055">
    <property type="term" value="F:electron transfer activity"/>
    <property type="evidence" value="ECO:0007669"/>
    <property type="project" value="UniProtKB-UniRule"/>
</dbReference>
<dbReference type="PIRSF" id="PIRSF006446">
    <property type="entry name" value="Cyt_quinol_oxidase_1"/>
    <property type="match status" value="1"/>
</dbReference>
<evidence type="ECO:0000256" key="1">
    <source>
        <dbReference type="ARBA" id="ARBA00004429"/>
    </source>
</evidence>
<sequence length="538" mass="58740">MDLDIVALSRLQFAVTALYHFLFVPLTLGLSILLAIMETVYVMTGRVIWRDMTKFWGVLFGINFAMGVATGVVMEFQFGMNWSYYSHYVGDIFGAPLAIEGLMAFFMEATFVGLFFFGWDKLSKVGHLVATWAVAIGSNFSALWILIANGWMQNPVGAAFNPQTMRMEVTDFLAVLTNPVAQAKFVHTVSAGYVCASVFVLGVSAWYLLKGRHLELAKRSMTVAASFGLASALSVAVLGDESGYLSGEHQKMKLAAIEAMWETQPAPAAFTVIGFPDQESRETHYAIHIPGVMGLIGTRSLDTVMPGIDELVKRAEARIREGLKAYDALQKIREAGGTGKVTQGVRGDFEDNGINMGYALLLKRYVDDPRTATDAQITKAAWDTVPQVAPLFWLFRVMVGIGMLLILLTGTFFVLSARRKLDRHRWLLKAAVFAIPLPWIAIEAGWLVAEFGRQPWVIEGVLPTAVAVSNLGVKTLLLTLAGFIAIYTVLLVIEMKLMLKAIRKGPEAEHAPDEGDARSHVPPAHGATTVPSTTGSAA</sequence>
<feature type="transmembrane region" description="Helical" evidence="13">
    <location>
        <begin position="185"/>
        <end position="209"/>
    </location>
</feature>
<dbReference type="Proteomes" id="UP000032067">
    <property type="component" value="Unassembled WGS sequence"/>
</dbReference>
<feature type="compositionally biased region" description="Polar residues" evidence="14">
    <location>
        <begin position="529"/>
        <end position="538"/>
    </location>
</feature>
<dbReference type="OrthoDB" id="9807042at2"/>
<feature type="transmembrane region" description="Helical" evidence="13">
    <location>
        <begin position="20"/>
        <end position="43"/>
    </location>
</feature>
<reference evidence="15 16" key="1">
    <citation type="submission" date="2014-12" db="EMBL/GenBank/DDBJ databases">
        <title>16Stimator: statistical estimation of ribosomal gene copy numbers from draft genome assemblies.</title>
        <authorList>
            <person name="Perisin M.A."/>
            <person name="Vetter M."/>
            <person name="Gilbert J.A."/>
            <person name="Bergelson J."/>
        </authorList>
    </citation>
    <scope>NUCLEOTIDE SEQUENCE [LARGE SCALE GENOMIC DNA]</scope>
    <source>
        <strain evidence="15 16">MEDvA23</strain>
    </source>
</reference>
<feature type="transmembrane region" description="Helical" evidence="13">
    <location>
        <begin position="393"/>
        <end position="415"/>
    </location>
</feature>
<evidence type="ECO:0000313" key="16">
    <source>
        <dbReference type="Proteomes" id="UP000032067"/>
    </source>
</evidence>
<keyword evidence="11 13" id="KW-0408">Iron</keyword>
<evidence type="ECO:0000313" key="15">
    <source>
        <dbReference type="EMBL" id="KIQ16772.1"/>
    </source>
</evidence>
<evidence type="ECO:0000256" key="9">
    <source>
        <dbReference type="ARBA" id="ARBA00022982"/>
    </source>
</evidence>
<feature type="transmembrane region" description="Helical" evidence="13">
    <location>
        <begin position="427"/>
        <end position="449"/>
    </location>
</feature>
<keyword evidence="9 13" id="KW-0249">Electron transport</keyword>
<feature type="transmembrane region" description="Helical" evidence="13">
    <location>
        <begin position="129"/>
        <end position="147"/>
    </location>
</feature>
<protein>
    <submittedName>
        <fullName evidence="15">Cytochrome d terminal oxidase subunit 1</fullName>
    </submittedName>
</protein>
<dbReference type="GO" id="GO:0046872">
    <property type="term" value="F:metal ion binding"/>
    <property type="evidence" value="ECO:0007669"/>
    <property type="project" value="UniProtKB-UniRule"/>
</dbReference>
<dbReference type="GO" id="GO:0070069">
    <property type="term" value="C:cytochrome complex"/>
    <property type="evidence" value="ECO:0007669"/>
    <property type="project" value="UniProtKB-UniRule"/>
</dbReference>
<dbReference type="PANTHER" id="PTHR30365">
    <property type="entry name" value="CYTOCHROME D UBIQUINOL OXIDASE"/>
    <property type="match status" value="1"/>
</dbReference>
<feature type="transmembrane region" description="Helical" evidence="13">
    <location>
        <begin position="55"/>
        <end position="73"/>
    </location>
</feature>
<keyword evidence="4 13" id="KW-1003">Cell membrane</keyword>
<feature type="compositionally biased region" description="Basic and acidic residues" evidence="14">
    <location>
        <begin position="509"/>
        <end position="519"/>
    </location>
</feature>
<evidence type="ECO:0000256" key="10">
    <source>
        <dbReference type="ARBA" id="ARBA00022989"/>
    </source>
</evidence>
<evidence type="ECO:0000256" key="4">
    <source>
        <dbReference type="ARBA" id="ARBA00022475"/>
    </source>
</evidence>